<organism evidence="1 2">
    <name type="scientific">Pseudolycoriella hygida</name>
    <dbReference type="NCBI Taxonomy" id="35572"/>
    <lineage>
        <taxon>Eukaryota</taxon>
        <taxon>Metazoa</taxon>
        <taxon>Ecdysozoa</taxon>
        <taxon>Arthropoda</taxon>
        <taxon>Hexapoda</taxon>
        <taxon>Insecta</taxon>
        <taxon>Pterygota</taxon>
        <taxon>Neoptera</taxon>
        <taxon>Endopterygota</taxon>
        <taxon>Diptera</taxon>
        <taxon>Nematocera</taxon>
        <taxon>Sciaroidea</taxon>
        <taxon>Sciaridae</taxon>
        <taxon>Pseudolycoriella</taxon>
    </lineage>
</organism>
<evidence type="ECO:0000313" key="2">
    <source>
        <dbReference type="Proteomes" id="UP001151699"/>
    </source>
</evidence>
<name>A0A9Q0RW70_9DIPT</name>
<comment type="caution">
    <text evidence="1">The sequence shown here is derived from an EMBL/GenBank/DDBJ whole genome shotgun (WGS) entry which is preliminary data.</text>
</comment>
<dbReference type="Proteomes" id="UP001151699">
    <property type="component" value="Chromosome C"/>
</dbReference>
<feature type="non-terminal residue" evidence="1">
    <location>
        <position position="1"/>
    </location>
</feature>
<proteinExistence type="predicted"/>
<accession>A0A9Q0RW70</accession>
<gene>
    <name evidence="1" type="ORF">Bhyg_13283</name>
</gene>
<keyword evidence="2" id="KW-1185">Reference proteome</keyword>
<protein>
    <submittedName>
        <fullName evidence="1">Uncharacterized protein</fullName>
    </submittedName>
</protein>
<dbReference type="AlphaFoldDB" id="A0A9Q0RW70"/>
<sequence length="106" mass="11654">MSRVKSWNRSLLITFCHCNIVHSLPNILPRLLAVSLLVNEMTASNKSVACMLQRRAKLLHKDNKTVPAYNEAISNLGSFLGETVLNEMSPLAKGLMGLDEPLPVAP</sequence>
<dbReference type="EMBL" id="WJQU01000004">
    <property type="protein sequence ID" value="KAJ6634706.1"/>
    <property type="molecule type" value="Genomic_DNA"/>
</dbReference>
<reference evidence="1" key="1">
    <citation type="submission" date="2022-07" db="EMBL/GenBank/DDBJ databases">
        <authorList>
            <person name="Trinca V."/>
            <person name="Uliana J.V.C."/>
            <person name="Torres T.T."/>
            <person name="Ward R.J."/>
            <person name="Monesi N."/>
        </authorList>
    </citation>
    <scope>NUCLEOTIDE SEQUENCE</scope>
    <source>
        <strain evidence="1">HSMRA1968</strain>
        <tissue evidence="1">Whole embryos</tissue>
    </source>
</reference>
<evidence type="ECO:0000313" key="1">
    <source>
        <dbReference type="EMBL" id="KAJ6634706.1"/>
    </source>
</evidence>